<evidence type="ECO:0000256" key="2">
    <source>
        <dbReference type="ARBA" id="ARBA00022630"/>
    </source>
</evidence>
<keyword evidence="3" id="KW-0288">FMN</keyword>
<protein>
    <submittedName>
        <fullName evidence="7">2,4-dienoyl-CoA reductase-like NADH-dependent reductase (Old Yellow Enzyme family)</fullName>
    </submittedName>
</protein>
<evidence type="ECO:0000256" key="5">
    <source>
        <dbReference type="ARBA" id="ARBA00023002"/>
    </source>
</evidence>
<evidence type="ECO:0000259" key="6">
    <source>
        <dbReference type="Pfam" id="PF00724"/>
    </source>
</evidence>
<dbReference type="PANTHER" id="PTHR43303:SF4">
    <property type="entry name" value="NADPH DEHYDROGENASE C23G7.10C-RELATED"/>
    <property type="match status" value="1"/>
</dbReference>
<dbReference type="InterPro" id="IPR044152">
    <property type="entry name" value="YqjM-like"/>
</dbReference>
<dbReference type="GO" id="GO:0050661">
    <property type="term" value="F:NADP binding"/>
    <property type="evidence" value="ECO:0007669"/>
    <property type="project" value="InterPro"/>
</dbReference>
<keyword evidence="4" id="KW-0521">NADP</keyword>
<dbReference type="GO" id="GO:0010181">
    <property type="term" value="F:FMN binding"/>
    <property type="evidence" value="ECO:0007669"/>
    <property type="project" value="InterPro"/>
</dbReference>
<evidence type="ECO:0000256" key="1">
    <source>
        <dbReference type="ARBA" id="ARBA00001917"/>
    </source>
</evidence>
<dbReference type="CDD" id="cd02932">
    <property type="entry name" value="OYE_YqiM_FMN"/>
    <property type="match status" value="1"/>
</dbReference>
<comment type="caution">
    <text evidence="7">The sequence shown here is derived from an EMBL/GenBank/DDBJ whole genome shotgun (WGS) entry which is preliminary data.</text>
</comment>
<feature type="domain" description="NADH:flavin oxidoreductase/NADH oxidase N-terminal" evidence="6">
    <location>
        <begin position="6"/>
        <end position="348"/>
    </location>
</feature>
<reference evidence="7 8" key="1">
    <citation type="submission" date="2018-11" db="EMBL/GenBank/DDBJ databases">
        <title>Genomic Encyclopedia of Type Strains, Phase IV (KMG-IV): sequencing the most valuable type-strain genomes for metagenomic binning, comparative biology and taxonomic classification.</title>
        <authorList>
            <person name="Goeker M."/>
        </authorList>
    </citation>
    <scope>NUCLEOTIDE SEQUENCE [LARGE SCALE GENOMIC DNA]</scope>
    <source>
        <strain evidence="7 8">DSM 5900</strain>
    </source>
</reference>
<accession>A0A3N1KUX1</accession>
<gene>
    <name evidence="7" type="ORF">EDC65_4423</name>
</gene>
<organism evidence="7 8">
    <name type="scientific">Stella humosa</name>
    <dbReference type="NCBI Taxonomy" id="94"/>
    <lineage>
        <taxon>Bacteria</taxon>
        <taxon>Pseudomonadati</taxon>
        <taxon>Pseudomonadota</taxon>
        <taxon>Alphaproteobacteria</taxon>
        <taxon>Rhodospirillales</taxon>
        <taxon>Stellaceae</taxon>
        <taxon>Stella</taxon>
    </lineage>
</organism>
<evidence type="ECO:0000256" key="4">
    <source>
        <dbReference type="ARBA" id="ARBA00022857"/>
    </source>
</evidence>
<dbReference type="RefSeq" id="WP_123693603.1">
    <property type="nucleotide sequence ID" value="NZ_AP019700.1"/>
</dbReference>
<dbReference type="EMBL" id="RJKX01000016">
    <property type="protein sequence ID" value="ROP83774.1"/>
    <property type="molecule type" value="Genomic_DNA"/>
</dbReference>
<dbReference type="InterPro" id="IPR013785">
    <property type="entry name" value="Aldolase_TIM"/>
</dbReference>
<dbReference type="InterPro" id="IPR001155">
    <property type="entry name" value="OxRdtase_FMN_N"/>
</dbReference>
<name>A0A3N1KUX1_9PROT</name>
<dbReference type="Gene3D" id="3.20.20.70">
    <property type="entry name" value="Aldolase class I"/>
    <property type="match status" value="1"/>
</dbReference>
<keyword evidence="5" id="KW-0560">Oxidoreductase</keyword>
<dbReference type="Proteomes" id="UP000278222">
    <property type="component" value="Unassembled WGS sequence"/>
</dbReference>
<dbReference type="GO" id="GO:0003959">
    <property type="term" value="F:NADPH dehydrogenase activity"/>
    <property type="evidence" value="ECO:0007669"/>
    <property type="project" value="InterPro"/>
</dbReference>
<evidence type="ECO:0000256" key="3">
    <source>
        <dbReference type="ARBA" id="ARBA00022643"/>
    </source>
</evidence>
<dbReference type="SUPFAM" id="SSF51395">
    <property type="entry name" value="FMN-linked oxidoreductases"/>
    <property type="match status" value="1"/>
</dbReference>
<keyword evidence="8" id="KW-1185">Reference proteome</keyword>
<dbReference type="AlphaFoldDB" id="A0A3N1KUX1"/>
<dbReference type="PANTHER" id="PTHR43303">
    <property type="entry name" value="NADPH DEHYDROGENASE C23G7.10C-RELATED"/>
    <property type="match status" value="1"/>
</dbReference>
<comment type="cofactor">
    <cofactor evidence="1">
        <name>FMN</name>
        <dbReference type="ChEBI" id="CHEBI:58210"/>
    </cofactor>
</comment>
<dbReference type="OrthoDB" id="9804454at2"/>
<evidence type="ECO:0000313" key="7">
    <source>
        <dbReference type="EMBL" id="ROP83774.1"/>
    </source>
</evidence>
<proteinExistence type="predicted"/>
<sequence>MATPHLFTPIALRGVTARNRIALSPMCQYSATGGFADDWHLVHLGKFAQGGAGIVFVEATAVEARGRITHGDVGLWSDAHAAPLGRIADFLAANGAVPAIQLAHAGRKASMQRPWQGNGPMTAADQAGGETAWPVVAASAIPLDDGWLVPEALDAAGMETVRQAWRAATLRAADAGFGILDVHSAHGYLLHSFLSPLTNRRNDAHGGDLAGRMRFPLSVVETVREAWPADRPLFVRISAVDGMEGGWTVEDSVAYARELKARGVDVVDCSTGGLAGSATLGRSAPRGLGFQVPYAERIRADAGIATMAVGLIVDAEQAEAILARGQADIIAIGRELMNEPNWPVHAARALGLPGGGFDRWPRQYGWWLERRQAVLDRIRSNSADEART</sequence>
<evidence type="ECO:0000313" key="8">
    <source>
        <dbReference type="Proteomes" id="UP000278222"/>
    </source>
</evidence>
<keyword evidence="2" id="KW-0285">Flavoprotein</keyword>
<dbReference type="Pfam" id="PF00724">
    <property type="entry name" value="Oxidored_FMN"/>
    <property type="match status" value="1"/>
</dbReference>